<keyword evidence="6 7" id="KW-0378">Hydrolase</keyword>
<dbReference type="HAMAP" id="MF_00060">
    <property type="entry name" value="SurE"/>
    <property type="match status" value="1"/>
</dbReference>
<dbReference type="Proteomes" id="UP000824088">
    <property type="component" value="Unassembled WGS sequence"/>
</dbReference>
<comment type="similarity">
    <text evidence="2 7">Belongs to the SurE nucleotidase family.</text>
</comment>
<dbReference type="EC" id="3.1.3.5" evidence="7"/>
<gene>
    <name evidence="7 9" type="primary">surE</name>
    <name evidence="9" type="ORF">IAD51_02115</name>
</gene>
<dbReference type="SUPFAM" id="SSF64167">
    <property type="entry name" value="SurE-like"/>
    <property type="match status" value="1"/>
</dbReference>
<dbReference type="InterPro" id="IPR036523">
    <property type="entry name" value="SurE-like_sf"/>
</dbReference>
<dbReference type="InterPro" id="IPR030048">
    <property type="entry name" value="SurE"/>
</dbReference>
<dbReference type="PANTHER" id="PTHR30457:SF12">
    <property type="entry name" value="5'_3'-NUCLEOTIDASE SURE"/>
    <property type="match status" value="1"/>
</dbReference>
<evidence type="ECO:0000256" key="4">
    <source>
        <dbReference type="ARBA" id="ARBA00022723"/>
    </source>
</evidence>
<feature type="binding site" evidence="7">
    <location>
        <position position="9"/>
    </location>
    <ligand>
        <name>a divalent metal cation</name>
        <dbReference type="ChEBI" id="CHEBI:60240"/>
    </ligand>
</feature>
<dbReference type="GO" id="GO:0008253">
    <property type="term" value="F:5'-nucleotidase activity"/>
    <property type="evidence" value="ECO:0007669"/>
    <property type="project" value="UniProtKB-UniRule"/>
</dbReference>
<keyword evidence="3 7" id="KW-0963">Cytoplasm</keyword>
<proteinExistence type="inferred from homology"/>
<feature type="binding site" evidence="7">
    <location>
        <position position="104"/>
    </location>
    <ligand>
        <name>a divalent metal cation</name>
        <dbReference type="ChEBI" id="CHEBI:60240"/>
    </ligand>
</feature>
<feature type="binding site" evidence="7">
    <location>
        <position position="8"/>
    </location>
    <ligand>
        <name>a divalent metal cation</name>
        <dbReference type="ChEBI" id="CHEBI:60240"/>
    </ligand>
</feature>
<comment type="catalytic activity">
    <reaction evidence="1 7">
        <text>a ribonucleoside 5'-phosphate + H2O = a ribonucleoside + phosphate</text>
        <dbReference type="Rhea" id="RHEA:12484"/>
        <dbReference type="ChEBI" id="CHEBI:15377"/>
        <dbReference type="ChEBI" id="CHEBI:18254"/>
        <dbReference type="ChEBI" id="CHEBI:43474"/>
        <dbReference type="ChEBI" id="CHEBI:58043"/>
        <dbReference type="EC" id="3.1.3.5"/>
    </reaction>
</comment>
<dbReference type="GO" id="GO:0005737">
    <property type="term" value="C:cytoplasm"/>
    <property type="evidence" value="ECO:0007669"/>
    <property type="project" value="UniProtKB-SubCell"/>
</dbReference>
<accession>A0A9D1L1Y2</accession>
<evidence type="ECO:0000313" key="9">
    <source>
        <dbReference type="EMBL" id="HIU21021.1"/>
    </source>
</evidence>
<dbReference type="NCBIfam" id="TIGR00087">
    <property type="entry name" value="surE"/>
    <property type="match status" value="1"/>
</dbReference>
<dbReference type="EMBL" id="DVMN01000035">
    <property type="protein sequence ID" value="HIU21021.1"/>
    <property type="molecule type" value="Genomic_DNA"/>
</dbReference>
<evidence type="ECO:0000256" key="6">
    <source>
        <dbReference type="ARBA" id="ARBA00022801"/>
    </source>
</evidence>
<comment type="subcellular location">
    <subcellularLocation>
        <location evidence="7">Cytoplasm</location>
    </subcellularLocation>
</comment>
<comment type="cofactor">
    <cofactor evidence="7">
        <name>a divalent metal cation</name>
        <dbReference type="ChEBI" id="CHEBI:60240"/>
    </cofactor>
    <text evidence="7">Binds 1 divalent metal cation per subunit.</text>
</comment>
<dbReference type="GO" id="GO:0008254">
    <property type="term" value="F:3'-nucleotidase activity"/>
    <property type="evidence" value="ECO:0007669"/>
    <property type="project" value="TreeGrafter"/>
</dbReference>
<evidence type="ECO:0000256" key="2">
    <source>
        <dbReference type="ARBA" id="ARBA00011062"/>
    </source>
</evidence>
<evidence type="ECO:0000256" key="1">
    <source>
        <dbReference type="ARBA" id="ARBA00000815"/>
    </source>
</evidence>
<evidence type="ECO:0000259" key="8">
    <source>
        <dbReference type="Pfam" id="PF01975"/>
    </source>
</evidence>
<comment type="function">
    <text evidence="7">Nucleotidase that shows phosphatase activity on nucleoside 5'-monophosphates.</text>
</comment>
<evidence type="ECO:0000256" key="3">
    <source>
        <dbReference type="ARBA" id="ARBA00022490"/>
    </source>
</evidence>
<dbReference type="GO" id="GO:0000166">
    <property type="term" value="F:nucleotide binding"/>
    <property type="evidence" value="ECO:0007669"/>
    <property type="project" value="UniProtKB-KW"/>
</dbReference>
<feature type="domain" description="Survival protein SurE-like phosphatase/nucleotidase" evidence="8">
    <location>
        <begin position="3"/>
        <end position="194"/>
    </location>
</feature>
<reference evidence="9" key="2">
    <citation type="journal article" date="2021" name="PeerJ">
        <title>Extensive microbial diversity within the chicken gut microbiome revealed by metagenomics and culture.</title>
        <authorList>
            <person name="Gilroy R."/>
            <person name="Ravi A."/>
            <person name="Getino M."/>
            <person name="Pursley I."/>
            <person name="Horton D.L."/>
            <person name="Alikhan N.F."/>
            <person name="Baker D."/>
            <person name="Gharbi K."/>
            <person name="Hall N."/>
            <person name="Watson M."/>
            <person name="Adriaenssens E.M."/>
            <person name="Foster-Nyarko E."/>
            <person name="Jarju S."/>
            <person name="Secka A."/>
            <person name="Antonio M."/>
            <person name="Oren A."/>
            <person name="Chaudhuri R.R."/>
            <person name="La Ragione R."/>
            <person name="Hildebrand F."/>
            <person name="Pallen M.J."/>
        </authorList>
    </citation>
    <scope>NUCLEOTIDE SEQUENCE</scope>
    <source>
        <strain evidence="9">1063</strain>
    </source>
</reference>
<reference evidence="9" key="1">
    <citation type="submission" date="2020-10" db="EMBL/GenBank/DDBJ databases">
        <authorList>
            <person name="Gilroy R."/>
        </authorList>
    </citation>
    <scope>NUCLEOTIDE SEQUENCE</scope>
    <source>
        <strain evidence="9">1063</strain>
    </source>
</reference>
<comment type="caution">
    <text evidence="9">The sequence shown here is derived from an EMBL/GenBank/DDBJ whole genome shotgun (WGS) entry which is preliminary data.</text>
</comment>
<dbReference type="GO" id="GO:0004309">
    <property type="term" value="F:exopolyphosphatase activity"/>
    <property type="evidence" value="ECO:0007669"/>
    <property type="project" value="TreeGrafter"/>
</dbReference>
<keyword evidence="4 7" id="KW-0479">Metal-binding</keyword>
<feature type="binding site" evidence="7">
    <location>
        <position position="39"/>
    </location>
    <ligand>
        <name>a divalent metal cation</name>
        <dbReference type="ChEBI" id="CHEBI:60240"/>
    </ligand>
</feature>
<evidence type="ECO:0000313" key="10">
    <source>
        <dbReference type="Proteomes" id="UP000824088"/>
    </source>
</evidence>
<organism evidence="9 10">
    <name type="scientific">Candidatus Limadaptatus stercorigallinarum</name>
    <dbReference type="NCBI Taxonomy" id="2840845"/>
    <lineage>
        <taxon>Bacteria</taxon>
        <taxon>Bacillati</taxon>
        <taxon>Bacillota</taxon>
        <taxon>Clostridia</taxon>
        <taxon>Eubacteriales</taxon>
        <taxon>Candidatus Limadaptatus</taxon>
    </lineage>
</organism>
<dbReference type="GO" id="GO:0046872">
    <property type="term" value="F:metal ion binding"/>
    <property type="evidence" value="ECO:0007669"/>
    <property type="project" value="UniProtKB-UniRule"/>
</dbReference>
<dbReference type="AlphaFoldDB" id="A0A9D1L1Y2"/>
<dbReference type="InterPro" id="IPR002828">
    <property type="entry name" value="SurE-like_Pase/nucleotidase"/>
</dbReference>
<evidence type="ECO:0000256" key="7">
    <source>
        <dbReference type="HAMAP-Rule" id="MF_00060"/>
    </source>
</evidence>
<evidence type="ECO:0000256" key="5">
    <source>
        <dbReference type="ARBA" id="ARBA00022741"/>
    </source>
</evidence>
<name>A0A9D1L1Y2_9FIRM</name>
<keyword evidence="5 7" id="KW-0547">Nucleotide-binding</keyword>
<dbReference type="Gene3D" id="3.40.1210.10">
    <property type="entry name" value="Survival protein SurE-like phosphatase/nucleotidase"/>
    <property type="match status" value="1"/>
</dbReference>
<dbReference type="PANTHER" id="PTHR30457">
    <property type="entry name" value="5'-NUCLEOTIDASE SURE"/>
    <property type="match status" value="1"/>
</dbReference>
<sequence>MKILIANDDGYFAEGLVTLALALADEHDVRVSAPATEKSGAGHALTFNRTLKWTEISPDEMLLSAGGRRIPFHAVHGSPADAVKFALEYIYKDEKFDLVLSGINSVLNVGSDIIYSGTFGAAEEGSVLGVPSVAVSTVASDGGYALAAKFVRNNLAKLRAAAAPYVTVNVNVPSGRREAIKGVAVVPLGIRRYNDWYEFDGGSGYELFGSPIDYSGDREETDCKLSDMGYITVTPVRVLCTDEAELARCRTAEWKF</sequence>
<protein>
    <recommendedName>
        <fullName evidence="7">5'-nucleotidase SurE</fullName>
        <ecNumber evidence="7">3.1.3.5</ecNumber>
    </recommendedName>
    <alternativeName>
        <fullName evidence="7">Nucleoside 5'-monophosphate phosphohydrolase</fullName>
    </alternativeName>
</protein>
<dbReference type="Pfam" id="PF01975">
    <property type="entry name" value="SurE"/>
    <property type="match status" value="1"/>
</dbReference>